<dbReference type="Proteomes" id="UP000009049">
    <property type="component" value="Chromosome"/>
</dbReference>
<dbReference type="PRINTS" id="PR00834">
    <property type="entry name" value="PROTEASES2C"/>
</dbReference>
<dbReference type="AlphaFoldDB" id="A4CHZ2"/>
<dbReference type="InterPro" id="IPR009003">
    <property type="entry name" value="Peptidase_S1_PA"/>
</dbReference>
<feature type="binding site" evidence="8">
    <location>
        <position position="207"/>
    </location>
    <ligand>
        <name>substrate</name>
    </ligand>
</feature>
<evidence type="ECO:0000313" key="11">
    <source>
        <dbReference type="EMBL" id="EAR16550.1"/>
    </source>
</evidence>
<protein>
    <submittedName>
        <fullName evidence="11">Serine protease</fullName>
    </submittedName>
</protein>
<feature type="domain" description="PDZ" evidence="10">
    <location>
        <begin position="328"/>
        <end position="419"/>
    </location>
</feature>
<name>A4CHZ2_ROBBH</name>
<evidence type="ECO:0000256" key="1">
    <source>
        <dbReference type="ARBA" id="ARBA00010541"/>
    </source>
</evidence>
<dbReference type="FunFam" id="2.40.10.10:FF:000001">
    <property type="entry name" value="Periplasmic serine protease DegS"/>
    <property type="match status" value="1"/>
</dbReference>
<evidence type="ECO:0000256" key="2">
    <source>
        <dbReference type="ARBA" id="ARBA00022670"/>
    </source>
</evidence>
<dbReference type="InterPro" id="IPR001940">
    <property type="entry name" value="Peptidase_S1C"/>
</dbReference>
<dbReference type="STRING" id="313596.RB2501_06610"/>
<keyword evidence="6" id="KW-0720">Serine protease</keyword>
<gene>
    <name evidence="11" type="ordered locus">RB2501_06610</name>
</gene>
<dbReference type="InterPro" id="IPR001478">
    <property type="entry name" value="PDZ"/>
</dbReference>
<dbReference type="InterPro" id="IPR051201">
    <property type="entry name" value="Chloro_Bact_Ser_Proteases"/>
</dbReference>
<evidence type="ECO:0000259" key="10">
    <source>
        <dbReference type="PROSITE" id="PS50106"/>
    </source>
</evidence>
<evidence type="ECO:0000313" key="12">
    <source>
        <dbReference type="Proteomes" id="UP000009049"/>
    </source>
</evidence>
<dbReference type="SMART" id="SM00228">
    <property type="entry name" value="PDZ"/>
    <property type="match status" value="1"/>
</dbReference>
<feature type="binding site" evidence="8">
    <location>
        <position position="177"/>
    </location>
    <ligand>
        <name>substrate</name>
    </ligand>
</feature>
<dbReference type="SUPFAM" id="SSF50156">
    <property type="entry name" value="PDZ domain-like"/>
    <property type="match status" value="1"/>
</dbReference>
<dbReference type="KEGG" id="rbi:RB2501_06610"/>
<dbReference type="InterPro" id="IPR036034">
    <property type="entry name" value="PDZ_sf"/>
</dbReference>
<dbReference type="eggNOG" id="COG0265">
    <property type="taxonomic scope" value="Bacteria"/>
</dbReference>
<evidence type="ECO:0000256" key="7">
    <source>
        <dbReference type="PIRSR" id="PIRSR611782-1"/>
    </source>
</evidence>
<dbReference type="Gene3D" id="2.30.42.10">
    <property type="match status" value="2"/>
</dbReference>
<evidence type="ECO:0000256" key="8">
    <source>
        <dbReference type="PIRSR" id="PIRSR611782-2"/>
    </source>
</evidence>
<dbReference type="PANTHER" id="PTHR43343">
    <property type="entry name" value="PEPTIDASE S12"/>
    <property type="match status" value="1"/>
</dbReference>
<dbReference type="EMBL" id="CP001712">
    <property type="protein sequence ID" value="EAR16550.1"/>
    <property type="molecule type" value="Genomic_DNA"/>
</dbReference>
<keyword evidence="3" id="KW-0732">Signal</keyword>
<organism evidence="11 12">
    <name type="scientific">Robiginitalea biformata (strain ATCC BAA-864 / DSM 15991 / KCTC 12146 / HTCC2501)</name>
    <dbReference type="NCBI Taxonomy" id="313596"/>
    <lineage>
        <taxon>Bacteria</taxon>
        <taxon>Pseudomonadati</taxon>
        <taxon>Bacteroidota</taxon>
        <taxon>Flavobacteriia</taxon>
        <taxon>Flavobacteriales</taxon>
        <taxon>Flavobacteriaceae</taxon>
        <taxon>Robiginitalea</taxon>
    </lineage>
</organism>
<dbReference type="MEROPS" id="S01.453"/>
<accession>A4CHZ2</accession>
<dbReference type="SUPFAM" id="SSF50494">
    <property type="entry name" value="Trypsin-like serine proteases"/>
    <property type="match status" value="1"/>
</dbReference>
<dbReference type="GO" id="GO:0004252">
    <property type="term" value="F:serine-type endopeptidase activity"/>
    <property type="evidence" value="ECO:0007669"/>
    <property type="project" value="InterPro"/>
</dbReference>
<dbReference type="PROSITE" id="PS50106">
    <property type="entry name" value="PDZ"/>
    <property type="match status" value="1"/>
</dbReference>
<feature type="active site" description="Charge relay system" evidence="7">
    <location>
        <position position="207"/>
    </location>
</feature>
<dbReference type="InterPro" id="IPR011782">
    <property type="entry name" value="Pept_S1C_Do"/>
</dbReference>
<sequence>MAWDLSWSGSKKICVKLKYHNMKKRTINPAQRTYLFAALIALLVSLTVVGIDKWQDTGRVTLDRAPENLAKPVLYTADKEGNITPLDFTETTEKVLDAVVHITSRGTQSYGRSYRQLPDPFREFFKDSPFGRYFEAPEGDSPGRDGSRGEYPDELPRMGTGSGVIINKDGYIVTNNHVIANADEVEVTLHNNGTYDAKVIGVDPTTDLALLKIEAENLKSLALVNSDDVEVGEWVLAIGNPFSLNSTVTAGIVSAKARNININREELAVESFIQTDAAINPGNSGGALVNLNGDLIGINTAIASRTGSYSGYGFAVPSNIVSKVVEDLLEYGNVQRGILGVRIQNLDGRLAEDKGIDLIPGVYVASVNDGSAAQEAGILEGDIITAVNDKPVASSPRLQELIAGFRPGDEVTITLDREGKSRKFEVTLKDSAGTTSLVARADRELFNRLGAEFRNLPADQASELGIDGGVEVARLVPGLLRQETRMREGFIVTRVNGREVNNLEEFRSELEKSEDGGVMLAGRYPDSPKTYYYAFGLDS</sequence>
<proteinExistence type="inferred from homology"/>
<reference evidence="11 12" key="1">
    <citation type="journal article" date="2009" name="J. Bacteriol.">
        <title>Complete genome sequence of Robiginitalea biformata HTCC2501.</title>
        <authorList>
            <person name="Oh H.M."/>
            <person name="Giovannoni S.J."/>
            <person name="Lee K."/>
            <person name="Ferriera S."/>
            <person name="Johnson J."/>
            <person name="Cho J.C."/>
        </authorList>
    </citation>
    <scope>NUCLEOTIDE SEQUENCE [LARGE SCALE GENOMIC DNA]</scope>
    <source>
        <strain evidence="12">ATCC BAA-864 / HTCC2501 / KCTC 12146</strain>
    </source>
</reference>
<evidence type="ECO:0000256" key="9">
    <source>
        <dbReference type="SAM" id="MobiDB-lite"/>
    </source>
</evidence>
<keyword evidence="4" id="KW-0677">Repeat</keyword>
<dbReference type="Gene3D" id="2.40.10.120">
    <property type="match status" value="1"/>
</dbReference>
<dbReference type="PANTHER" id="PTHR43343:SF3">
    <property type="entry name" value="PROTEASE DO-LIKE 8, CHLOROPLASTIC"/>
    <property type="match status" value="1"/>
</dbReference>
<evidence type="ECO:0000256" key="3">
    <source>
        <dbReference type="ARBA" id="ARBA00022729"/>
    </source>
</evidence>
<keyword evidence="2 11" id="KW-0645">Protease</keyword>
<dbReference type="Pfam" id="PF13180">
    <property type="entry name" value="PDZ_2"/>
    <property type="match status" value="1"/>
</dbReference>
<comment type="similarity">
    <text evidence="1">Belongs to the peptidase S1C family.</text>
</comment>
<evidence type="ECO:0000256" key="4">
    <source>
        <dbReference type="ARBA" id="ARBA00022737"/>
    </source>
</evidence>
<feature type="region of interest" description="Disordered" evidence="9">
    <location>
        <begin position="135"/>
        <end position="160"/>
    </location>
</feature>
<feature type="binding site" evidence="8">
    <location>
        <begin position="282"/>
        <end position="284"/>
    </location>
    <ligand>
        <name>substrate</name>
    </ligand>
</feature>
<feature type="active site" description="Charge relay system" evidence="7">
    <location>
        <position position="177"/>
    </location>
</feature>
<keyword evidence="12" id="KW-1185">Reference proteome</keyword>
<dbReference type="NCBIfam" id="TIGR02037">
    <property type="entry name" value="degP_htrA_DO"/>
    <property type="match status" value="1"/>
</dbReference>
<feature type="compositionally biased region" description="Basic and acidic residues" evidence="9">
    <location>
        <begin position="141"/>
        <end position="156"/>
    </location>
</feature>
<feature type="active site" description="Charge relay system" evidence="7">
    <location>
        <position position="284"/>
    </location>
</feature>
<evidence type="ECO:0000256" key="6">
    <source>
        <dbReference type="ARBA" id="ARBA00022825"/>
    </source>
</evidence>
<keyword evidence="5" id="KW-0378">Hydrolase</keyword>
<dbReference type="HOGENOM" id="CLU_020120_1_0_10"/>
<dbReference type="Pfam" id="PF13365">
    <property type="entry name" value="Trypsin_2"/>
    <property type="match status" value="1"/>
</dbReference>
<evidence type="ECO:0000256" key="5">
    <source>
        <dbReference type="ARBA" id="ARBA00022801"/>
    </source>
</evidence>
<dbReference type="GO" id="GO:0006508">
    <property type="term" value="P:proteolysis"/>
    <property type="evidence" value="ECO:0007669"/>
    <property type="project" value="UniProtKB-KW"/>
</dbReference>